<keyword evidence="7 17" id="KW-0812">Transmembrane</keyword>
<evidence type="ECO:0000256" key="14">
    <source>
        <dbReference type="ARBA" id="ARBA00023136"/>
    </source>
</evidence>
<dbReference type="InterPro" id="IPR003594">
    <property type="entry name" value="HATPase_dom"/>
</dbReference>
<name>A0ABW3RX25_9BACL</name>
<evidence type="ECO:0000256" key="1">
    <source>
        <dbReference type="ARBA" id="ARBA00000085"/>
    </source>
</evidence>
<evidence type="ECO:0000256" key="6">
    <source>
        <dbReference type="ARBA" id="ARBA00022679"/>
    </source>
</evidence>
<keyword evidence="21" id="KW-1185">Reference proteome</keyword>
<dbReference type="RefSeq" id="WP_379319152.1">
    <property type="nucleotide sequence ID" value="NZ_JBHTLM010000006.1"/>
</dbReference>
<dbReference type="Pfam" id="PF02518">
    <property type="entry name" value="HATPase_c"/>
    <property type="match status" value="1"/>
</dbReference>
<comment type="catalytic activity">
    <reaction evidence="1">
        <text>ATP + protein L-histidine = ADP + protein N-phospho-L-histidine.</text>
        <dbReference type="EC" id="2.7.13.3"/>
    </reaction>
</comment>
<comment type="subcellular location">
    <subcellularLocation>
        <location evidence="2">Cell membrane</location>
        <topology evidence="2">Multi-pass membrane protein</topology>
    </subcellularLocation>
</comment>
<evidence type="ECO:0000256" key="12">
    <source>
        <dbReference type="ARBA" id="ARBA00023012"/>
    </source>
</evidence>
<feature type="transmembrane region" description="Helical" evidence="17">
    <location>
        <begin position="6"/>
        <end position="26"/>
    </location>
</feature>
<keyword evidence="13" id="KW-0843">Virulence</keyword>
<evidence type="ECO:0000256" key="8">
    <source>
        <dbReference type="ARBA" id="ARBA00022741"/>
    </source>
</evidence>
<keyword evidence="14 17" id="KW-0472">Membrane</keyword>
<dbReference type="CDD" id="cd06225">
    <property type="entry name" value="HAMP"/>
    <property type="match status" value="1"/>
</dbReference>
<dbReference type="InterPro" id="IPR050398">
    <property type="entry name" value="HssS/ArlS-like"/>
</dbReference>
<evidence type="ECO:0000259" key="19">
    <source>
        <dbReference type="PROSITE" id="PS50885"/>
    </source>
</evidence>
<dbReference type="Pfam" id="PF00672">
    <property type="entry name" value="HAMP"/>
    <property type="match status" value="1"/>
</dbReference>
<comment type="caution">
    <text evidence="20">The sequence shown here is derived from an EMBL/GenBank/DDBJ whole genome shotgun (WGS) entry which is preliminary data.</text>
</comment>
<evidence type="ECO:0000256" key="11">
    <source>
        <dbReference type="ARBA" id="ARBA00022989"/>
    </source>
</evidence>
<dbReference type="CDD" id="cd00082">
    <property type="entry name" value="HisKA"/>
    <property type="match status" value="1"/>
</dbReference>
<dbReference type="SUPFAM" id="SSF55874">
    <property type="entry name" value="ATPase domain of HSP90 chaperone/DNA topoisomerase II/histidine kinase"/>
    <property type="match status" value="1"/>
</dbReference>
<dbReference type="PROSITE" id="PS50885">
    <property type="entry name" value="HAMP"/>
    <property type="match status" value="1"/>
</dbReference>
<dbReference type="SMART" id="SM00387">
    <property type="entry name" value="HATPase_c"/>
    <property type="match status" value="1"/>
</dbReference>
<keyword evidence="9 20" id="KW-0418">Kinase</keyword>
<evidence type="ECO:0000256" key="2">
    <source>
        <dbReference type="ARBA" id="ARBA00004651"/>
    </source>
</evidence>
<dbReference type="InterPro" id="IPR003661">
    <property type="entry name" value="HisK_dim/P_dom"/>
</dbReference>
<dbReference type="GO" id="GO:0016301">
    <property type="term" value="F:kinase activity"/>
    <property type="evidence" value="ECO:0007669"/>
    <property type="project" value="UniProtKB-KW"/>
</dbReference>
<dbReference type="Gene3D" id="6.10.340.10">
    <property type="match status" value="1"/>
</dbReference>
<evidence type="ECO:0000256" key="3">
    <source>
        <dbReference type="ARBA" id="ARBA00012438"/>
    </source>
</evidence>
<protein>
    <recommendedName>
        <fullName evidence="16">Heme sensor protein HssS</fullName>
        <ecNumber evidence="3">2.7.13.3</ecNumber>
    </recommendedName>
</protein>
<evidence type="ECO:0000259" key="18">
    <source>
        <dbReference type="PROSITE" id="PS50109"/>
    </source>
</evidence>
<dbReference type="PANTHER" id="PTHR45528">
    <property type="entry name" value="SENSOR HISTIDINE KINASE CPXA"/>
    <property type="match status" value="1"/>
</dbReference>
<feature type="domain" description="Histidine kinase" evidence="18">
    <location>
        <begin position="244"/>
        <end position="458"/>
    </location>
</feature>
<evidence type="ECO:0000256" key="17">
    <source>
        <dbReference type="SAM" id="Phobius"/>
    </source>
</evidence>
<dbReference type="InterPro" id="IPR036097">
    <property type="entry name" value="HisK_dim/P_sf"/>
</dbReference>
<comment type="function">
    <text evidence="15">Member of the two-component regulatory system HssS/HssR involved in intracellular heme homeostasis and tempering of staphylococcal virulence. HssS functions as a heme sensor histidine kinase which is autophosphorylated at a histidine residue and transfers its phosphate group to an aspartate residue of HssR. HssR/HssS activates the expression of hrtAB, an efflux pump, in response to extracellular heme, hemin, hemoglobin or blood.</text>
</comment>
<dbReference type="CDD" id="cd00075">
    <property type="entry name" value="HATPase"/>
    <property type="match status" value="1"/>
</dbReference>
<evidence type="ECO:0000313" key="20">
    <source>
        <dbReference type="EMBL" id="MFD1176701.1"/>
    </source>
</evidence>
<dbReference type="Proteomes" id="UP001597262">
    <property type="component" value="Unassembled WGS sequence"/>
</dbReference>
<dbReference type="SMART" id="SM00304">
    <property type="entry name" value="HAMP"/>
    <property type="match status" value="1"/>
</dbReference>
<evidence type="ECO:0000256" key="16">
    <source>
        <dbReference type="ARBA" id="ARBA00040841"/>
    </source>
</evidence>
<keyword evidence="5" id="KW-0597">Phosphoprotein</keyword>
<evidence type="ECO:0000256" key="7">
    <source>
        <dbReference type="ARBA" id="ARBA00022692"/>
    </source>
</evidence>
<feature type="domain" description="HAMP" evidence="19">
    <location>
        <begin position="184"/>
        <end position="236"/>
    </location>
</feature>
<dbReference type="Gene3D" id="1.10.287.130">
    <property type="match status" value="1"/>
</dbReference>
<evidence type="ECO:0000256" key="5">
    <source>
        <dbReference type="ARBA" id="ARBA00022553"/>
    </source>
</evidence>
<keyword evidence="6" id="KW-0808">Transferase</keyword>
<dbReference type="EC" id="2.7.13.3" evidence="3"/>
<keyword evidence="12" id="KW-0902">Two-component regulatory system</keyword>
<keyword evidence="10" id="KW-0067">ATP-binding</keyword>
<sequence>MKSLYFRVFFITVAAILISSLLGFLLSNTYYHVKLKPYNDKKLVVIAEQMKQYVEKVPSSMDQYLQNAAALGYEIYLTDGQGNDRFYGREFRVQDLDQKSRDSVLGGKVYHGVAQFPNTLFITGFFDNRLRNTVGVPVQIGNQKYALFMRPDVILQFGELRTFFALIGLLTVVMSIILFLVSTRYLVKPITRLSDATKQIAQGNFNLRLPTSRRDEIGQLAGHFMIMSRELERVDQSRQQFVSNVSHEIQSPLTSIQGFAKVLAERDLSQEDREHYSSIIEEESRHLSLLGKQLLLLSTLEQGQEALNKVTFSLQSQIRQAVRVLQWQLEEKELLLKISVPESIKIHGDEVLLMQVWMNLLSNAVNHIPIGRTIEIRAEETNSHHMIYIRDTGNGIAPEHLPFIFDRFYRVDTARKHSSGRTGLGLAIVKKIVQVHGGHIEVVSSNDGTLFTVALPRM</sequence>
<evidence type="ECO:0000256" key="9">
    <source>
        <dbReference type="ARBA" id="ARBA00022777"/>
    </source>
</evidence>
<dbReference type="Gene3D" id="3.30.565.10">
    <property type="entry name" value="Histidine kinase-like ATPase, C-terminal domain"/>
    <property type="match status" value="1"/>
</dbReference>
<dbReference type="SUPFAM" id="SSF158472">
    <property type="entry name" value="HAMP domain-like"/>
    <property type="match status" value="1"/>
</dbReference>
<dbReference type="EMBL" id="JBHTLM010000006">
    <property type="protein sequence ID" value="MFD1176701.1"/>
    <property type="molecule type" value="Genomic_DNA"/>
</dbReference>
<proteinExistence type="predicted"/>
<reference evidence="21" key="1">
    <citation type="journal article" date="2019" name="Int. J. Syst. Evol. Microbiol.">
        <title>The Global Catalogue of Microorganisms (GCM) 10K type strain sequencing project: providing services to taxonomists for standard genome sequencing and annotation.</title>
        <authorList>
            <consortium name="The Broad Institute Genomics Platform"/>
            <consortium name="The Broad Institute Genome Sequencing Center for Infectious Disease"/>
            <person name="Wu L."/>
            <person name="Ma J."/>
        </authorList>
    </citation>
    <scope>NUCLEOTIDE SEQUENCE [LARGE SCALE GENOMIC DNA]</scope>
    <source>
        <strain evidence="21">CCUG 59189</strain>
    </source>
</reference>
<dbReference type="SUPFAM" id="SSF47384">
    <property type="entry name" value="Homodimeric domain of signal transducing histidine kinase"/>
    <property type="match status" value="1"/>
</dbReference>
<keyword evidence="8" id="KW-0547">Nucleotide-binding</keyword>
<dbReference type="PRINTS" id="PR00344">
    <property type="entry name" value="BCTRLSENSOR"/>
</dbReference>
<evidence type="ECO:0000256" key="4">
    <source>
        <dbReference type="ARBA" id="ARBA00022475"/>
    </source>
</evidence>
<dbReference type="SMART" id="SM00388">
    <property type="entry name" value="HisKA"/>
    <property type="match status" value="1"/>
</dbReference>
<dbReference type="Pfam" id="PF00512">
    <property type="entry name" value="HisKA"/>
    <property type="match status" value="1"/>
</dbReference>
<evidence type="ECO:0000256" key="13">
    <source>
        <dbReference type="ARBA" id="ARBA00023026"/>
    </source>
</evidence>
<dbReference type="InterPro" id="IPR004358">
    <property type="entry name" value="Sig_transdc_His_kin-like_C"/>
</dbReference>
<feature type="transmembrane region" description="Helical" evidence="17">
    <location>
        <begin position="163"/>
        <end position="187"/>
    </location>
</feature>
<evidence type="ECO:0000313" key="21">
    <source>
        <dbReference type="Proteomes" id="UP001597262"/>
    </source>
</evidence>
<dbReference type="InterPro" id="IPR003660">
    <property type="entry name" value="HAMP_dom"/>
</dbReference>
<evidence type="ECO:0000256" key="15">
    <source>
        <dbReference type="ARBA" id="ARBA00037219"/>
    </source>
</evidence>
<gene>
    <name evidence="20" type="ORF">ACFQ3W_10360</name>
</gene>
<dbReference type="InterPro" id="IPR036890">
    <property type="entry name" value="HATPase_C_sf"/>
</dbReference>
<dbReference type="PROSITE" id="PS50109">
    <property type="entry name" value="HIS_KIN"/>
    <property type="match status" value="1"/>
</dbReference>
<evidence type="ECO:0000256" key="10">
    <source>
        <dbReference type="ARBA" id="ARBA00022840"/>
    </source>
</evidence>
<organism evidence="20 21">
    <name type="scientific">Paenibacillus puldeungensis</name>
    <dbReference type="NCBI Taxonomy" id="696536"/>
    <lineage>
        <taxon>Bacteria</taxon>
        <taxon>Bacillati</taxon>
        <taxon>Bacillota</taxon>
        <taxon>Bacilli</taxon>
        <taxon>Bacillales</taxon>
        <taxon>Paenibacillaceae</taxon>
        <taxon>Paenibacillus</taxon>
    </lineage>
</organism>
<accession>A0ABW3RX25</accession>
<dbReference type="InterPro" id="IPR005467">
    <property type="entry name" value="His_kinase_dom"/>
</dbReference>
<keyword evidence="4" id="KW-1003">Cell membrane</keyword>
<dbReference type="PANTHER" id="PTHR45528:SF11">
    <property type="entry name" value="HISTIDINE KINASE"/>
    <property type="match status" value="1"/>
</dbReference>
<keyword evidence="11 17" id="KW-1133">Transmembrane helix</keyword>